<accession>A0ABN3UDE9</accession>
<evidence type="ECO:0000256" key="1">
    <source>
        <dbReference type="SAM" id="SignalP"/>
    </source>
</evidence>
<evidence type="ECO:0000313" key="2">
    <source>
        <dbReference type="EMBL" id="GAA2730747.1"/>
    </source>
</evidence>
<feature type="signal peptide" evidence="1">
    <location>
        <begin position="1"/>
        <end position="18"/>
    </location>
</feature>
<evidence type="ECO:0000313" key="3">
    <source>
        <dbReference type="Proteomes" id="UP001501842"/>
    </source>
</evidence>
<sequence>MKRQAALRGLVAGATAVAATTAVGEPARAGTGTVTYDCQIFASRFTYTAEVRVSGPPSPGGVGDTARIEADFSDLPGVAPLTVDSWRTTAKLVVSGAQTGTYDLTGPERKGPVKEKKPLPIGELTARVPLTAGGTLDVTLGALTITGTSFGISVQITCVPKGNPPKLLSVKVRGESSPVTLLADPATVAPGTEIKISGSGWGRGAVKLALCDADGTDCGPNRLTDASTAVEGGKLTGSAKVKDGTATGTYKIKATQGDMVKLVALKVEAPGTEAEPDPCAGKEPDQCGQQDVSVTVAGGPLTLAQDPGEVVLDPVTLDGSVKTTTGTLKRVTVSDARGSSVGWSLIGTLSDFKGPAGASIAAGNLSWTPQCTARAGATPVVTGTPGALGEAGALLCSTADSTAGPVGGTYDAGADLSLEVPAATASGEYDAVLTLTLS</sequence>
<dbReference type="EMBL" id="BAAATZ010000019">
    <property type="protein sequence ID" value="GAA2730747.1"/>
    <property type="molecule type" value="Genomic_DNA"/>
</dbReference>
<feature type="chain" id="PRO_5047085081" description="Beta-xylosidase" evidence="1">
    <location>
        <begin position="19"/>
        <end position="438"/>
    </location>
</feature>
<reference evidence="2 3" key="1">
    <citation type="journal article" date="2019" name="Int. J. Syst. Evol. Microbiol.">
        <title>The Global Catalogue of Microorganisms (GCM) 10K type strain sequencing project: providing services to taxonomists for standard genome sequencing and annotation.</title>
        <authorList>
            <consortium name="The Broad Institute Genomics Platform"/>
            <consortium name="The Broad Institute Genome Sequencing Center for Infectious Disease"/>
            <person name="Wu L."/>
            <person name="Ma J."/>
        </authorList>
    </citation>
    <scope>NUCLEOTIDE SEQUENCE [LARGE SCALE GENOMIC DNA]</scope>
    <source>
        <strain evidence="2 3">JCM 8201</strain>
    </source>
</reference>
<comment type="caution">
    <text evidence="2">The sequence shown here is derived from an EMBL/GenBank/DDBJ whole genome shotgun (WGS) entry which is preliminary data.</text>
</comment>
<protein>
    <recommendedName>
        <fullName evidence="4">Beta-xylosidase</fullName>
    </recommendedName>
</protein>
<dbReference type="Proteomes" id="UP001501842">
    <property type="component" value="Unassembled WGS sequence"/>
</dbReference>
<keyword evidence="1" id="KW-0732">Signal</keyword>
<evidence type="ECO:0008006" key="4">
    <source>
        <dbReference type="Google" id="ProtNLM"/>
    </source>
</evidence>
<gene>
    <name evidence="2" type="ORF">GCM10010439_44490</name>
</gene>
<name>A0ABN3UDE9_9ACTN</name>
<organism evidence="2 3">
    <name type="scientific">Actinocorallia aurantiaca</name>
    <dbReference type="NCBI Taxonomy" id="46204"/>
    <lineage>
        <taxon>Bacteria</taxon>
        <taxon>Bacillati</taxon>
        <taxon>Actinomycetota</taxon>
        <taxon>Actinomycetes</taxon>
        <taxon>Streptosporangiales</taxon>
        <taxon>Thermomonosporaceae</taxon>
        <taxon>Actinocorallia</taxon>
    </lineage>
</organism>
<keyword evidence="3" id="KW-1185">Reference proteome</keyword>
<proteinExistence type="predicted"/>